<keyword evidence="4" id="KW-1185">Reference proteome</keyword>
<dbReference type="AlphaFoldDB" id="A0A9W4T013"/>
<proteinExistence type="predicted"/>
<dbReference type="GO" id="GO:0016491">
    <property type="term" value="F:oxidoreductase activity"/>
    <property type="evidence" value="ECO:0007669"/>
    <property type="project" value="UniProtKB-KW"/>
</dbReference>
<dbReference type="OrthoDB" id="37537at2759"/>
<evidence type="ECO:0000313" key="4">
    <source>
        <dbReference type="Proteomes" id="UP001153678"/>
    </source>
</evidence>
<dbReference type="InterPro" id="IPR023210">
    <property type="entry name" value="NADP_OxRdtase_dom"/>
</dbReference>
<dbReference type="Gene3D" id="3.20.20.100">
    <property type="entry name" value="NADP-dependent oxidoreductase domain"/>
    <property type="match status" value="1"/>
</dbReference>
<comment type="caution">
    <text evidence="3">The sequence shown here is derived from an EMBL/GenBank/DDBJ whole genome shotgun (WGS) entry which is preliminary data.</text>
</comment>
<dbReference type="InterPro" id="IPR036812">
    <property type="entry name" value="NAD(P)_OxRdtase_dom_sf"/>
</dbReference>
<sequence>MALPTRELDKTGVKIPVIGLGCMGLSEFYGSVDENESLKVLKRSLELGCNFWDTADIYGRNGANEILLSKILKERRNDVFVCTKYGIIRDENGNMVDLRGDREYVRQSCENSLKRLGINQIDLYYLHRIDPKTPIEESVAAMAELVKEGNVKYIGLSECNEEQLRRAHKVHPISAVQIEYSPWSLEIETNGVMKACHELGISIVAYSPIGRGFLTGKYRSIDDFAPNESDYRRTLPRFSGDNFKKNLEIVDKIKEFANKKGLTASQLCLAWVLARSDNMIVIPGTKKIHYLEENLGAANVKLSNEELSEIRQIINSIEVFGSRYGTGVESVGNK</sequence>
<dbReference type="Proteomes" id="UP001153678">
    <property type="component" value="Unassembled WGS sequence"/>
</dbReference>
<dbReference type="PANTHER" id="PTHR43625:SF40">
    <property type="entry name" value="ALDO-KETO REDUCTASE YAKC [NADP(+)]"/>
    <property type="match status" value="1"/>
</dbReference>
<evidence type="ECO:0000313" key="3">
    <source>
        <dbReference type="EMBL" id="CAI2187661.1"/>
    </source>
</evidence>
<name>A0A9W4T013_9GLOM</name>
<evidence type="ECO:0000259" key="2">
    <source>
        <dbReference type="Pfam" id="PF00248"/>
    </source>
</evidence>
<accession>A0A9W4T013</accession>
<organism evidence="3 4">
    <name type="scientific">Funneliformis geosporum</name>
    <dbReference type="NCBI Taxonomy" id="1117311"/>
    <lineage>
        <taxon>Eukaryota</taxon>
        <taxon>Fungi</taxon>
        <taxon>Fungi incertae sedis</taxon>
        <taxon>Mucoromycota</taxon>
        <taxon>Glomeromycotina</taxon>
        <taxon>Glomeromycetes</taxon>
        <taxon>Glomerales</taxon>
        <taxon>Glomeraceae</taxon>
        <taxon>Funneliformis</taxon>
    </lineage>
</organism>
<dbReference type="EMBL" id="CAMKVN010004745">
    <property type="protein sequence ID" value="CAI2187661.1"/>
    <property type="molecule type" value="Genomic_DNA"/>
</dbReference>
<dbReference type="Pfam" id="PF00248">
    <property type="entry name" value="Aldo_ket_red"/>
    <property type="match status" value="1"/>
</dbReference>
<protein>
    <submittedName>
        <fullName evidence="3">1131_t:CDS:1</fullName>
    </submittedName>
</protein>
<dbReference type="PANTHER" id="PTHR43625">
    <property type="entry name" value="AFLATOXIN B1 ALDEHYDE REDUCTASE"/>
    <property type="match status" value="1"/>
</dbReference>
<dbReference type="InterPro" id="IPR050791">
    <property type="entry name" value="Aldo-Keto_reductase"/>
</dbReference>
<dbReference type="GO" id="GO:0005737">
    <property type="term" value="C:cytoplasm"/>
    <property type="evidence" value="ECO:0007669"/>
    <property type="project" value="TreeGrafter"/>
</dbReference>
<evidence type="ECO:0000256" key="1">
    <source>
        <dbReference type="ARBA" id="ARBA00023002"/>
    </source>
</evidence>
<gene>
    <name evidence="3" type="ORF">FWILDA_LOCUS13193</name>
</gene>
<reference evidence="3" key="1">
    <citation type="submission" date="2022-08" db="EMBL/GenBank/DDBJ databases">
        <authorList>
            <person name="Kallberg Y."/>
            <person name="Tangrot J."/>
            <person name="Rosling A."/>
        </authorList>
    </citation>
    <scope>NUCLEOTIDE SEQUENCE</scope>
    <source>
        <strain evidence="3">Wild A</strain>
    </source>
</reference>
<dbReference type="CDD" id="cd19076">
    <property type="entry name" value="AKR_AKR13A_13D"/>
    <property type="match status" value="1"/>
</dbReference>
<keyword evidence="1" id="KW-0560">Oxidoreductase</keyword>
<feature type="domain" description="NADP-dependent oxidoreductase" evidence="2">
    <location>
        <begin position="18"/>
        <end position="314"/>
    </location>
</feature>
<dbReference type="SUPFAM" id="SSF51430">
    <property type="entry name" value="NAD(P)-linked oxidoreductase"/>
    <property type="match status" value="1"/>
</dbReference>